<accession>A0AAD5SCP5</accession>
<feature type="region of interest" description="Disordered" evidence="1">
    <location>
        <begin position="1"/>
        <end position="93"/>
    </location>
</feature>
<reference evidence="2" key="1">
    <citation type="submission" date="2020-05" db="EMBL/GenBank/DDBJ databases">
        <title>Phylogenomic resolution of chytrid fungi.</title>
        <authorList>
            <person name="Stajich J.E."/>
            <person name="Amses K."/>
            <person name="Simmons R."/>
            <person name="Seto K."/>
            <person name="Myers J."/>
            <person name="Bonds A."/>
            <person name="Quandt C.A."/>
            <person name="Barry K."/>
            <person name="Liu P."/>
            <person name="Grigoriev I."/>
            <person name="Longcore J.E."/>
            <person name="James T.Y."/>
        </authorList>
    </citation>
    <scope>NUCLEOTIDE SEQUENCE</scope>
    <source>
        <strain evidence="2">JEL0318</strain>
    </source>
</reference>
<gene>
    <name evidence="2" type="ORF">HK097_001176</name>
</gene>
<evidence type="ECO:0000256" key="1">
    <source>
        <dbReference type="SAM" id="MobiDB-lite"/>
    </source>
</evidence>
<dbReference type="Proteomes" id="UP001212841">
    <property type="component" value="Unassembled WGS sequence"/>
</dbReference>
<dbReference type="EMBL" id="JADGJD010001224">
    <property type="protein sequence ID" value="KAJ3045609.1"/>
    <property type="molecule type" value="Genomic_DNA"/>
</dbReference>
<comment type="caution">
    <text evidence="2">The sequence shown here is derived from an EMBL/GenBank/DDBJ whole genome shotgun (WGS) entry which is preliminary data.</text>
</comment>
<organism evidence="2 3">
    <name type="scientific">Rhizophlyctis rosea</name>
    <dbReference type="NCBI Taxonomy" id="64517"/>
    <lineage>
        <taxon>Eukaryota</taxon>
        <taxon>Fungi</taxon>
        <taxon>Fungi incertae sedis</taxon>
        <taxon>Chytridiomycota</taxon>
        <taxon>Chytridiomycota incertae sedis</taxon>
        <taxon>Chytridiomycetes</taxon>
        <taxon>Rhizophlyctidales</taxon>
        <taxon>Rhizophlyctidaceae</taxon>
        <taxon>Rhizophlyctis</taxon>
    </lineage>
</organism>
<feature type="compositionally biased region" description="Polar residues" evidence="1">
    <location>
        <begin position="57"/>
        <end position="69"/>
    </location>
</feature>
<proteinExistence type="predicted"/>
<evidence type="ECO:0000313" key="2">
    <source>
        <dbReference type="EMBL" id="KAJ3045609.1"/>
    </source>
</evidence>
<evidence type="ECO:0000313" key="3">
    <source>
        <dbReference type="Proteomes" id="UP001212841"/>
    </source>
</evidence>
<dbReference type="AlphaFoldDB" id="A0AAD5SCP5"/>
<protein>
    <submittedName>
        <fullName evidence="2">Uncharacterized protein</fullName>
    </submittedName>
</protein>
<name>A0AAD5SCP5_9FUNG</name>
<sequence>MTSRPQPPTISTSQQPTLRTTPSPTTPKPAHHPAPISPTSQSSSSSMSDPTIEVTFTEASDQGSNTEQPSDVALGRRGGVCVTEPGSPGPVAVTLDDIKSFYESQ</sequence>
<feature type="compositionally biased region" description="Low complexity" evidence="1">
    <location>
        <begin position="9"/>
        <end position="23"/>
    </location>
</feature>
<feature type="compositionally biased region" description="Low complexity" evidence="1">
    <location>
        <begin position="33"/>
        <end position="50"/>
    </location>
</feature>
<keyword evidence="3" id="KW-1185">Reference proteome</keyword>